<feature type="signal peptide" evidence="1">
    <location>
        <begin position="1"/>
        <end position="22"/>
    </location>
</feature>
<dbReference type="AlphaFoldDB" id="A0A1E7D821"/>
<evidence type="ECO:0000313" key="3">
    <source>
        <dbReference type="Proteomes" id="UP000095392"/>
    </source>
</evidence>
<reference evidence="2 3" key="1">
    <citation type="submission" date="2016-09" db="EMBL/GenBank/DDBJ databases">
        <title>Draft Genome Sequence of four Alteromonas macleodii strains isolated from copper coupons and grown long-term at elevated copper levels.</title>
        <authorList>
            <person name="Cusick K."/>
            <person name="Dale J."/>
            <person name="Little B."/>
            <person name="Biffinger J."/>
        </authorList>
    </citation>
    <scope>NUCLEOTIDE SEQUENCE [LARGE SCALE GENOMIC DNA]</scope>
    <source>
        <strain evidence="2 3">KCP01</strain>
    </source>
</reference>
<sequence length="462" mass="49741">MKNRLVLSAIASALLLAGCGDAETNIVELDPIEVPEDDHDHDHDGDHGSDYEIESEGRLVVADAASNTLTVFDLDDNSVLDTFSATFDGSSVSASADYRFAVINSRANGLTEFLDGGLWREDHVEHLHDYEEAPSLSGFTLEGSQPTHVVTHDGQLAVFYDGDADTSMPAAVKVVTDTQIASEITEVPTLEFTVNMHGVAEPRGDMLISTVRRDDAESRSANPILPDSVAVYHWHDGEYEEEQRFGGECADLHGAAQNEIAVAFGCSDGVLILNEDDEVFTSAFIDNIDGLGDLRIGTMYGHEHAEAFIGIASQHGGGSAILANVSPVTSTMSVIDWQPETDAHAVSYGFSMGGEFFVILDDKGFVTLLEAHEEDGDTHWEFSHKIDVASASAANLAEGQSFSMAASQHEEALFVVDPVAQAILAVDLEAETSETLLELDFEPAGAVWLGIAEEHEHDDHDH</sequence>
<keyword evidence="3" id="KW-1185">Reference proteome</keyword>
<dbReference type="RefSeq" id="WP_069945149.1">
    <property type="nucleotide sequence ID" value="NZ_MIPW01000028.1"/>
</dbReference>
<keyword evidence="1" id="KW-0732">Signal</keyword>
<accession>A0A1E7D821</accession>
<dbReference type="GO" id="GO:0008168">
    <property type="term" value="F:methyltransferase activity"/>
    <property type="evidence" value="ECO:0007669"/>
    <property type="project" value="UniProtKB-KW"/>
</dbReference>
<evidence type="ECO:0000256" key="1">
    <source>
        <dbReference type="SAM" id="SignalP"/>
    </source>
</evidence>
<organism evidence="2 3">
    <name type="scientific">Alteromonas macleodii</name>
    <name type="common">Pseudoalteromonas macleodii</name>
    <dbReference type="NCBI Taxonomy" id="28108"/>
    <lineage>
        <taxon>Bacteria</taxon>
        <taxon>Pseudomonadati</taxon>
        <taxon>Pseudomonadota</taxon>
        <taxon>Gammaproteobacteria</taxon>
        <taxon>Alteromonadales</taxon>
        <taxon>Alteromonadaceae</taxon>
        <taxon>Alteromonas/Salinimonas group</taxon>
        <taxon>Alteromonas</taxon>
    </lineage>
</organism>
<protein>
    <submittedName>
        <fullName evidence="2">5-methyltetrahydrofolate--homocysteine methyltransferase</fullName>
    </submittedName>
</protein>
<keyword evidence="2" id="KW-0489">Methyltransferase</keyword>
<dbReference type="InterPro" id="IPR011048">
    <property type="entry name" value="Haem_d1_sf"/>
</dbReference>
<dbReference type="EMBL" id="MIPY01000035">
    <property type="protein sequence ID" value="OES25990.1"/>
    <property type="molecule type" value="Genomic_DNA"/>
</dbReference>
<keyword evidence="2" id="KW-0808">Transferase</keyword>
<dbReference type="GO" id="GO:0032259">
    <property type="term" value="P:methylation"/>
    <property type="evidence" value="ECO:0007669"/>
    <property type="project" value="UniProtKB-KW"/>
</dbReference>
<comment type="caution">
    <text evidence="2">The sequence shown here is derived from an EMBL/GenBank/DDBJ whole genome shotgun (WGS) entry which is preliminary data.</text>
</comment>
<evidence type="ECO:0000313" key="2">
    <source>
        <dbReference type="EMBL" id="OES25990.1"/>
    </source>
</evidence>
<proteinExistence type="predicted"/>
<gene>
    <name evidence="2" type="ORF">BFV95_3955</name>
</gene>
<dbReference type="Proteomes" id="UP000095392">
    <property type="component" value="Unassembled WGS sequence"/>
</dbReference>
<dbReference type="SUPFAM" id="SSF51004">
    <property type="entry name" value="C-terminal (heme d1) domain of cytochrome cd1-nitrite reductase"/>
    <property type="match status" value="1"/>
</dbReference>
<name>A0A1E7D821_ALTMA</name>
<feature type="chain" id="PRO_5043144454" evidence="1">
    <location>
        <begin position="23"/>
        <end position="462"/>
    </location>
</feature>
<dbReference type="PROSITE" id="PS51257">
    <property type="entry name" value="PROKAR_LIPOPROTEIN"/>
    <property type="match status" value="1"/>
</dbReference>